<evidence type="ECO:0000313" key="1">
    <source>
        <dbReference type="EMBL" id="KAJ4800707.1"/>
    </source>
</evidence>
<sequence length="201" mass="23292">MRREGRQHGMVMYREFGSAINKPETRIVNKLQTVPTTKFMTRVSSKPTNHSRYTSKWTYGCDCPLCSNCSWPRNKSRNKAKGTHKIRHRADVAVNHLLVSQRLVGSSNRAHWVRFDCGSANWLLSQLSYDDYGDLDVDCHDEHDDDYESYDMFWHDNEVGETHGNGLTIEKQEAEVDMGFCFVEFVRELDGEDAWCLIGDF</sequence>
<keyword evidence="2" id="KW-1185">Reference proteome</keyword>
<name>A0AAV8G5J1_9POAL</name>
<dbReference type="PANTHER" id="PTHR34278:SF1">
    <property type="entry name" value="PROTEIN THI031, PUTATIVE-RELATED"/>
    <property type="match status" value="1"/>
</dbReference>
<evidence type="ECO:0000313" key="2">
    <source>
        <dbReference type="Proteomes" id="UP001140206"/>
    </source>
</evidence>
<accession>A0AAV8G5J1</accession>
<organism evidence="1 2">
    <name type="scientific">Rhynchospora pubera</name>
    <dbReference type="NCBI Taxonomy" id="906938"/>
    <lineage>
        <taxon>Eukaryota</taxon>
        <taxon>Viridiplantae</taxon>
        <taxon>Streptophyta</taxon>
        <taxon>Embryophyta</taxon>
        <taxon>Tracheophyta</taxon>
        <taxon>Spermatophyta</taxon>
        <taxon>Magnoliopsida</taxon>
        <taxon>Liliopsida</taxon>
        <taxon>Poales</taxon>
        <taxon>Cyperaceae</taxon>
        <taxon>Cyperoideae</taxon>
        <taxon>Rhynchosporeae</taxon>
        <taxon>Rhynchospora</taxon>
    </lineage>
</organism>
<protein>
    <submittedName>
        <fullName evidence="1">Histone-lysine N-methyltransferase trithorax-like protein</fullName>
    </submittedName>
</protein>
<dbReference type="Proteomes" id="UP001140206">
    <property type="component" value="Chromosome 2"/>
</dbReference>
<reference evidence="1" key="1">
    <citation type="submission" date="2022-08" db="EMBL/GenBank/DDBJ databases">
        <authorList>
            <person name="Marques A."/>
        </authorList>
    </citation>
    <scope>NUCLEOTIDE SEQUENCE</scope>
    <source>
        <strain evidence="1">RhyPub2mFocal</strain>
        <tissue evidence="1">Leaves</tissue>
    </source>
</reference>
<dbReference type="EMBL" id="JAMFTS010000002">
    <property type="protein sequence ID" value="KAJ4800707.1"/>
    <property type="molecule type" value="Genomic_DNA"/>
</dbReference>
<proteinExistence type="predicted"/>
<gene>
    <name evidence="1" type="ORF">LUZ62_051953</name>
</gene>
<dbReference type="AlphaFoldDB" id="A0AAV8G5J1"/>
<comment type="caution">
    <text evidence="1">The sequence shown here is derived from an EMBL/GenBank/DDBJ whole genome shotgun (WGS) entry which is preliminary data.</text>
</comment>
<dbReference type="PANTHER" id="PTHR34278">
    <property type="entry name" value="PROTEIN THI031, PUTATIVE-RELATED"/>
    <property type="match status" value="1"/>
</dbReference>